<dbReference type="Proteomes" id="UP000273405">
    <property type="component" value="Unassembled WGS sequence"/>
</dbReference>
<organism evidence="2 3">
    <name type="scientific">Corallococcus sicarius</name>
    <dbReference type="NCBI Taxonomy" id="2316726"/>
    <lineage>
        <taxon>Bacteria</taxon>
        <taxon>Pseudomonadati</taxon>
        <taxon>Myxococcota</taxon>
        <taxon>Myxococcia</taxon>
        <taxon>Myxococcales</taxon>
        <taxon>Cystobacterineae</taxon>
        <taxon>Myxococcaceae</taxon>
        <taxon>Corallococcus</taxon>
    </lineage>
</organism>
<evidence type="ECO:0000313" key="3">
    <source>
        <dbReference type="Proteomes" id="UP000273405"/>
    </source>
</evidence>
<dbReference type="Gene3D" id="3.40.50.2000">
    <property type="entry name" value="Glycogen Phosphorylase B"/>
    <property type="match status" value="2"/>
</dbReference>
<dbReference type="GO" id="GO:0016757">
    <property type="term" value="F:glycosyltransferase activity"/>
    <property type="evidence" value="ECO:0007669"/>
    <property type="project" value="UniProtKB-ARBA"/>
</dbReference>
<evidence type="ECO:0000259" key="1">
    <source>
        <dbReference type="Pfam" id="PF13579"/>
    </source>
</evidence>
<dbReference type="InterPro" id="IPR028098">
    <property type="entry name" value="Glyco_trans_4-like_N"/>
</dbReference>
<dbReference type="CDD" id="cd03801">
    <property type="entry name" value="GT4_PimA-like"/>
    <property type="match status" value="1"/>
</dbReference>
<reference evidence="3" key="1">
    <citation type="submission" date="2018-09" db="EMBL/GenBank/DDBJ databases">
        <authorList>
            <person name="Livingstone P.G."/>
            <person name="Whitworth D.E."/>
        </authorList>
    </citation>
    <scope>NUCLEOTIDE SEQUENCE [LARGE SCALE GENOMIC DNA]</scope>
    <source>
        <strain evidence="3">CA040B</strain>
    </source>
</reference>
<dbReference type="SUPFAM" id="SSF53756">
    <property type="entry name" value="UDP-Glycosyltransferase/glycogen phosphorylase"/>
    <property type="match status" value="1"/>
</dbReference>
<dbReference type="PANTHER" id="PTHR45947:SF3">
    <property type="entry name" value="SULFOQUINOVOSYL TRANSFERASE SQD2"/>
    <property type="match status" value="1"/>
</dbReference>
<dbReference type="Pfam" id="PF13579">
    <property type="entry name" value="Glyco_trans_4_4"/>
    <property type="match status" value="1"/>
</dbReference>
<accession>A0A3A8N7L8</accession>
<dbReference type="OrthoDB" id="9772485at2"/>
<dbReference type="Pfam" id="PF13692">
    <property type="entry name" value="Glyco_trans_1_4"/>
    <property type="match status" value="1"/>
</dbReference>
<dbReference type="AlphaFoldDB" id="A0A3A8N7L8"/>
<feature type="domain" description="Glycosyltransferase subfamily 4-like N-terminal" evidence="1">
    <location>
        <begin position="19"/>
        <end position="167"/>
    </location>
</feature>
<keyword evidence="2" id="KW-0808">Transferase</keyword>
<keyword evidence="3" id="KW-1185">Reference proteome</keyword>
<dbReference type="RefSeq" id="WP_120628794.1">
    <property type="nucleotide sequence ID" value="NZ_RAWG01000259.1"/>
</dbReference>
<dbReference type="PANTHER" id="PTHR45947">
    <property type="entry name" value="SULFOQUINOVOSYL TRANSFERASE SQD2"/>
    <property type="match status" value="1"/>
</dbReference>
<evidence type="ECO:0000313" key="2">
    <source>
        <dbReference type="EMBL" id="RKH37125.1"/>
    </source>
</evidence>
<gene>
    <name evidence="2" type="ORF">D7X12_30660</name>
</gene>
<proteinExistence type="predicted"/>
<dbReference type="EMBL" id="RAWG01000259">
    <property type="protein sequence ID" value="RKH37125.1"/>
    <property type="molecule type" value="Genomic_DNA"/>
</dbReference>
<comment type="caution">
    <text evidence="2">The sequence shown here is derived from an EMBL/GenBank/DDBJ whole genome shotgun (WGS) entry which is preliminary data.</text>
</comment>
<dbReference type="InterPro" id="IPR050194">
    <property type="entry name" value="Glycosyltransferase_grp1"/>
</dbReference>
<protein>
    <submittedName>
        <fullName evidence="2">Glycosyltransferase</fullName>
    </submittedName>
</protein>
<name>A0A3A8N7L8_9BACT</name>
<sequence length="382" mass="41336">MSILEGLPTVCMGMLSTHGGSSIAALSLGAALRQEGLAVRYLHCDPLGARPEDTRVLSPERALRAAHSLDVDAAFTSPLEVCEQLLRLHDTAPFGLLHLHNLQVFGLPAYFLRRLRGVPYVVTFHGSDVLNDALLGARPEVTREVLRDASAVTCVSRYLAEALTDRLPELPAPDVVHNFLRPELRRPLGPPLGSDAGMLDRFLHVSSLRPVKRPELLLASFARLHAHRPHATLRLVTTHRGAVRAGELLDSHPLRDAVTVLVGEDDVEVLAREYQQATALVLTSRFESFGLVMLEALAHGLPVVAPAVGGIPEVLGADWPLLVRGDTADPDAYAERMAQVADGAARPLLRARAEEVLARFDGSRQVADYVRVYARALSAGSA</sequence>